<dbReference type="InterPro" id="IPR006108">
    <property type="entry name" value="3HC_DH_C"/>
</dbReference>
<evidence type="ECO:0000259" key="4">
    <source>
        <dbReference type="Pfam" id="PF00725"/>
    </source>
</evidence>
<reference evidence="6 7" key="1">
    <citation type="submission" date="2019-12" db="EMBL/GenBank/DDBJ databases">
        <title>Genome sequence of Streptomyces bambusae.</title>
        <authorList>
            <person name="Bansal K."/>
            <person name="Choksket S."/>
            <person name="Korpole S."/>
            <person name="Patil P.B."/>
        </authorList>
    </citation>
    <scope>NUCLEOTIDE SEQUENCE [LARGE SCALE GENOMIC DNA]</scope>
    <source>
        <strain evidence="6 7">SK60</strain>
    </source>
</reference>
<dbReference type="EMBL" id="WTFF01000232">
    <property type="protein sequence ID" value="MBW5485244.1"/>
    <property type="molecule type" value="Genomic_DNA"/>
</dbReference>
<accession>A0ABS6ZCS5</accession>
<gene>
    <name evidence="6" type="ORF">GPJ59_26050</name>
</gene>
<feature type="domain" description="3-hydroxyacyl-CoA dehydrogenase C-terminal" evidence="4">
    <location>
        <begin position="177"/>
        <end position="273"/>
    </location>
</feature>
<sequence>MAAPPFATAAVIGLGTVGSAFARSLARAGVTVVAVEADAAALAAGRERTEGPLAGEPDARGRLSYTLDLAAAADSELVLEAVPEDHALKADVLRRAHGLCAPQAVFATTTSLSVTRVAAACGRLPRTVGLHPVGHAPEGGAVEVVTTPVTDPSVREAAVALVAALGRTAVPASDRPGFTGGGLLMGYLGGAVAMYERRYASRDAIDAAMTLGCGLPLGPLAHLDLIGLDTARDTLRGLYEQTGQAQFLPPPLLDHMVTAGLLGAKAGRGFYTWPDGPSGAPQKAAAEAAASRPSQPVRPVRRVGVVGSGTMAAGIAEVFARSGFETVLVARTDVRAKAALERVAGSVERGIKRGKISAVDGRAALERLVPADSLEAVADCDLVVEAVAEDLAVKRKIFRGLDAVCRPGAVLTTTTSSLPVVECAAVTSRPEDVLGMHFFNPAPVMRLVEVVGTVLTAEDTLGTVHEVCGRLGKYAVGIDDRAGFIVNALLFPYLNSSVRLLEEHRAAAGDIDAVMTAGCGYPMGPLTLLDTIGLDVSLQIQNSLHASFQEPSLKPARHLEHLVDAGFLGRKNGRGFHTY</sequence>
<dbReference type="InterPro" id="IPR036291">
    <property type="entry name" value="NAD(P)-bd_dom_sf"/>
</dbReference>
<dbReference type="Gene3D" id="3.40.50.720">
    <property type="entry name" value="NAD(P)-binding Rossmann-like Domain"/>
    <property type="match status" value="2"/>
</dbReference>
<dbReference type="SUPFAM" id="SSF48179">
    <property type="entry name" value="6-phosphogluconate dehydrogenase C-terminal domain-like"/>
    <property type="match status" value="2"/>
</dbReference>
<dbReference type="Gene3D" id="1.10.1040.10">
    <property type="entry name" value="N-(1-d-carboxylethyl)-l-norvaline Dehydrogenase, domain 2"/>
    <property type="match status" value="2"/>
</dbReference>
<dbReference type="Pfam" id="PF02737">
    <property type="entry name" value="3HCDH_N"/>
    <property type="match status" value="2"/>
</dbReference>
<dbReference type="InterPro" id="IPR008927">
    <property type="entry name" value="6-PGluconate_DH-like_C_sf"/>
</dbReference>
<feature type="domain" description="3-hydroxyacyl-CoA dehydrogenase NAD binding" evidence="5">
    <location>
        <begin position="303"/>
        <end position="480"/>
    </location>
</feature>
<dbReference type="Proteomes" id="UP000812013">
    <property type="component" value="Unassembled WGS sequence"/>
</dbReference>
<evidence type="ECO:0000259" key="5">
    <source>
        <dbReference type="Pfam" id="PF02737"/>
    </source>
</evidence>
<evidence type="ECO:0000256" key="1">
    <source>
        <dbReference type="ARBA" id="ARBA00005086"/>
    </source>
</evidence>
<comment type="similarity">
    <text evidence="2">Belongs to the 3-hydroxyacyl-CoA dehydrogenase family.</text>
</comment>
<dbReference type="InterPro" id="IPR006176">
    <property type="entry name" value="3-OHacyl-CoA_DH_NAD-bd"/>
</dbReference>
<protein>
    <submittedName>
        <fullName evidence="6">3-hydroxyacyl-CoA dehydrogenase family protein</fullName>
    </submittedName>
</protein>
<comment type="caution">
    <text evidence="6">The sequence shown here is derived from an EMBL/GenBank/DDBJ whole genome shotgun (WGS) entry which is preliminary data.</text>
</comment>
<evidence type="ECO:0000313" key="6">
    <source>
        <dbReference type="EMBL" id="MBW5485244.1"/>
    </source>
</evidence>
<dbReference type="InterPro" id="IPR013328">
    <property type="entry name" value="6PGD_dom2"/>
</dbReference>
<dbReference type="PANTHER" id="PTHR48075:SF9">
    <property type="entry name" value="3-HYDROXYBUTYRYL-COA DEHYDROGENASE"/>
    <property type="match status" value="1"/>
</dbReference>
<feature type="domain" description="3-hydroxyacyl-CoA dehydrogenase NAD binding" evidence="5">
    <location>
        <begin position="9"/>
        <end position="174"/>
    </location>
</feature>
<keyword evidence="3" id="KW-0560">Oxidoreductase</keyword>
<feature type="domain" description="3-hydroxyacyl-CoA dehydrogenase C-terminal" evidence="4">
    <location>
        <begin position="483"/>
        <end position="579"/>
    </location>
</feature>
<comment type="pathway">
    <text evidence="1">Lipid metabolism; butanoate metabolism.</text>
</comment>
<organism evidence="6 7">
    <name type="scientific">Streptomyces bambusae</name>
    <dbReference type="NCBI Taxonomy" id="1550616"/>
    <lineage>
        <taxon>Bacteria</taxon>
        <taxon>Bacillati</taxon>
        <taxon>Actinomycetota</taxon>
        <taxon>Actinomycetes</taxon>
        <taxon>Kitasatosporales</taxon>
        <taxon>Streptomycetaceae</taxon>
        <taxon>Streptomyces</taxon>
    </lineage>
</organism>
<evidence type="ECO:0000313" key="7">
    <source>
        <dbReference type="Proteomes" id="UP000812013"/>
    </source>
</evidence>
<dbReference type="SUPFAM" id="SSF51735">
    <property type="entry name" value="NAD(P)-binding Rossmann-fold domains"/>
    <property type="match status" value="2"/>
</dbReference>
<dbReference type="Pfam" id="PF00725">
    <property type="entry name" value="3HCDH"/>
    <property type="match status" value="2"/>
</dbReference>
<evidence type="ECO:0000256" key="2">
    <source>
        <dbReference type="ARBA" id="ARBA00009463"/>
    </source>
</evidence>
<dbReference type="PANTHER" id="PTHR48075">
    <property type="entry name" value="3-HYDROXYACYL-COA DEHYDROGENASE FAMILY PROTEIN"/>
    <property type="match status" value="1"/>
</dbReference>
<name>A0ABS6ZCS5_9ACTN</name>
<proteinExistence type="inferred from homology"/>
<keyword evidence="7" id="KW-1185">Reference proteome</keyword>
<evidence type="ECO:0000256" key="3">
    <source>
        <dbReference type="ARBA" id="ARBA00023002"/>
    </source>
</evidence>